<keyword evidence="7" id="KW-0687">Ribonucleoprotein</keyword>
<keyword evidence="2 6" id="KW-0963">Cytoplasm</keyword>
<keyword evidence="5 6" id="KW-0949">S-adenosyl-L-methionine</keyword>
<dbReference type="GO" id="GO:0016279">
    <property type="term" value="F:protein-lysine N-methyltransferase activity"/>
    <property type="evidence" value="ECO:0007669"/>
    <property type="project" value="RHEA"/>
</dbReference>
<dbReference type="GO" id="GO:0032259">
    <property type="term" value="P:methylation"/>
    <property type="evidence" value="ECO:0007669"/>
    <property type="project" value="UniProtKB-KW"/>
</dbReference>
<dbReference type="EC" id="2.1.1.-" evidence="6"/>
<dbReference type="STRING" id="1560234.SP90_13815"/>
<dbReference type="CDD" id="cd02440">
    <property type="entry name" value="AdoMet_MTases"/>
    <property type="match status" value="1"/>
</dbReference>
<organism evidence="7 8">
    <name type="scientific">Halodesulfovibrio spirochaetisodalis</name>
    <dbReference type="NCBI Taxonomy" id="1560234"/>
    <lineage>
        <taxon>Bacteria</taxon>
        <taxon>Pseudomonadati</taxon>
        <taxon>Thermodesulfobacteriota</taxon>
        <taxon>Desulfovibrionia</taxon>
        <taxon>Desulfovibrionales</taxon>
        <taxon>Desulfovibrionaceae</taxon>
        <taxon>Halodesulfovibrio</taxon>
    </lineage>
</organism>
<dbReference type="RefSeq" id="WP_066857456.1">
    <property type="nucleotide sequence ID" value="NZ_JXMS01000029.1"/>
</dbReference>
<proteinExistence type="inferred from homology"/>
<dbReference type="InterPro" id="IPR004498">
    <property type="entry name" value="Ribosomal_PrmA_MeTrfase"/>
</dbReference>
<dbReference type="EMBL" id="JXMS01000029">
    <property type="protein sequence ID" value="OBQ46170.1"/>
    <property type="molecule type" value="Genomic_DNA"/>
</dbReference>
<comment type="similarity">
    <text evidence="1 6">Belongs to the methyltransferase superfamily. PrmA family.</text>
</comment>
<keyword evidence="8" id="KW-1185">Reference proteome</keyword>
<dbReference type="GO" id="GO:0005840">
    <property type="term" value="C:ribosome"/>
    <property type="evidence" value="ECO:0007669"/>
    <property type="project" value="UniProtKB-KW"/>
</dbReference>
<comment type="subcellular location">
    <subcellularLocation>
        <location evidence="6">Cytoplasm</location>
    </subcellularLocation>
</comment>
<dbReference type="InterPro" id="IPR029063">
    <property type="entry name" value="SAM-dependent_MTases_sf"/>
</dbReference>
<accession>A0A1B7XA52</accession>
<reference evidence="7 8" key="1">
    <citation type="submission" date="2015-01" db="EMBL/GenBank/DDBJ databases">
        <title>Desulfovibrio sp. JC271 draft genome sequence.</title>
        <authorList>
            <person name="Shivani Y."/>
            <person name="Subhash Y."/>
            <person name="Sasikala C."/>
            <person name="Ramana C.V."/>
        </authorList>
    </citation>
    <scope>NUCLEOTIDE SEQUENCE [LARGE SCALE GENOMIC DNA]</scope>
    <source>
        <strain evidence="7 8">JC271</strain>
    </source>
</reference>
<sequence>MADLVRLEIRIPEHMQDMASIALVQQLNYGWEEENLPTGEILYRVHIENPAFCEEFLTALYSAVPEADVTRTDVPNQDWMKAWRDFFTPVEIGEHFKVIAPWMRETEQLNGRMPIVIEPKTAFGTGHHPTTALCLASVSKLASEGRIHEGQKFLDLGTGSGILGIGCVKLGLTGVGVDIDMLAIENTEENKVLNEVSSDSFEVYQGSADAVCGDFDVVLANILARPLMEMAVEIFKLVKPGGCLVLSGLLETQADQVEAVYRELGLPEARRIIEGEWAALIWE</sequence>
<dbReference type="HAMAP" id="MF_00735">
    <property type="entry name" value="Methyltr_PrmA"/>
    <property type="match status" value="1"/>
</dbReference>
<feature type="binding site" evidence="6">
    <location>
        <position position="221"/>
    </location>
    <ligand>
        <name>S-adenosyl-L-methionine</name>
        <dbReference type="ChEBI" id="CHEBI:59789"/>
    </ligand>
</feature>
<evidence type="ECO:0000256" key="3">
    <source>
        <dbReference type="ARBA" id="ARBA00022603"/>
    </source>
</evidence>
<name>A0A1B7XA52_9BACT</name>
<dbReference type="AlphaFoldDB" id="A0A1B7XA52"/>
<dbReference type="Pfam" id="PF06325">
    <property type="entry name" value="PrmA"/>
    <property type="match status" value="1"/>
</dbReference>
<comment type="catalytic activity">
    <reaction evidence="6">
        <text>L-lysyl-[protein] + 3 S-adenosyl-L-methionine = N(6),N(6),N(6)-trimethyl-L-lysyl-[protein] + 3 S-adenosyl-L-homocysteine + 3 H(+)</text>
        <dbReference type="Rhea" id="RHEA:54192"/>
        <dbReference type="Rhea" id="RHEA-COMP:9752"/>
        <dbReference type="Rhea" id="RHEA-COMP:13826"/>
        <dbReference type="ChEBI" id="CHEBI:15378"/>
        <dbReference type="ChEBI" id="CHEBI:29969"/>
        <dbReference type="ChEBI" id="CHEBI:57856"/>
        <dbReference type="ChEBI" id="CHEBI:59789"/>
        <dbReference type="ChEBI" id="CHEBI:61961"/>
    </reaction>
</comment>
<gene>
    <name evidence="6" type="primary">prmA</name>
    <name evidence="7" type="ORF">SP90_13815</name>
</gene>
<evidence type="ECO:0000313" key="8">
    <source>
        <dbReference type="Proteomes" id="UP000091979"/>
    </source>
</evidence>
<dbReference type="Proteomes" id="UP000091979">
    <property type="component" value="Unassembled WGS sequence"/>
</dbReference>
<protein>
    <recommendedName>
        <fullName evidence="6">Ribosomal protein L11 methyltransferase</fullName>
        <shortName evidence="6">L11 Mtase</shortName>
        <ecNumber evidence="6">2.1.1.-</ecNumber>
    </recommendedName>
</protein>
<feature type="binding site" evidence="6">
    <location>
        <position position="131"/>
    </location>
    <ligand>
        <name>S-adenosyl-L-methionine</name>
        <dbReference type="ChEBI" id="CHEBI:59789"/>
    </ligand>
</feature>
<evidence type="ECO:0000256" key="2">
    <source>
        <dbReference type="ARBA" id="ARBA00022490"/>
    </source>
</evidence>
<evidence type="ECO:0000256" key="5">
    <source>
        <dbReference type="ARBA" id="ARBA00022691"/>
    </source>
</evidence>
<dbReference type="SUPFAM" id="SSF53335">
    <property type="entry name" value="S-adenosyl-L-methionine-dependent methyltransferases"/>
    <property type="match status" value="1"/>
</dbReference>
<keyword evidence="4 6" id="KW-0808">Transferase</keyword>
<dbReference type="Gene3D" id="3.40.50.150">
    <property type="entry name" value="Vaccinia Virus protein VP39"/>
    <property type="match status" value="1"/>
</dbReference>
<dbReference type="GO" id="GO:0005737">
    <property type="term" value="C:cytoplasm"/>
    <property type="evidence" value="ECO:0007669"/>
    <property type="project" value="UniProtKB-SubCell"/>
</dbReference>
<keyword evidence="7" id="KW-0689">Ribosomal protein</keyword>
<feature type="binding site" evidence="6">
    <location>
        <position position="157"/>
    </location>
    <ligand>
        <name>S-adenosyl-L-methionine</name>
        <dbReference type="ChEBI" id="CHEBI:59789"/>
    </ligand>
</feature>
<dbReference type="PATRIC" id="fig|1560234.3.peg.1875"/>
<dbReference type="OrthoDB" id="9785995at2"/>
<keyword evidence="3 6" id="KW-0489">Methyltransferase</keyword>
<dbReference type="PANTHER" id="PTHR43648:SF1">
    <property type="entry name" value="ELECTRON TRANSFER FLAVOPROTEIN BETA SUBUNIT LYSINE METHYLTRANSFERASE"/>
    <property type="match status" value="1"/>
</dbReference>
<dbReference type="InterPro" id="IPR050078">
    <property type="entry name" value="Ribosomal_L11_MeTrfase_PrmA"/>
</dbReference>
<comment type="function">
    <text evidence="6">Methylates ribosomal protein L11.</text>
</comment>
<comment type="caution">
    <text evidence="7">The sequence shown here is derived from an EMBL/GenBank/DDBJ whole genome shotgun (WGS) entry which is preliminary data.</text>
</comment>
<evidence type="ECO:0000313" key="7">
    <source>
        <dbReference type="EMBL" id="OBQ46170.1"/>
    </source>
</evidence>
<evidence type="ECO:0000256" key="4">
    <source>
        <dbReference type="ARBA" id="ARBA00022679"/>
    </source>
</evidence>
<dbReference type="PANTHER" id="PTHR43648">
    <property type="entry name" value="ELECTRON TRANSFER FLAVOPROTEIN BETA SUBUNIT LYSINE METHYLTRANSFERASE"/>
    <property type="match status" value="1"/>
</dbReference>
<feature type="binding site" evidence="6">
    <location>
        <position position="178"/>
    </location>
    <ligand>
        <name>S-adenosyl-L-methionine</name>
        <dbReference type="ChEBI" id="CHEBI:59789"/>
    </ligand>
</feature>
<evidence type="ECO:0000256" key="6">
    <source>
        <dbReference type="HAMAP-Rule" id="MF_00735"/>
    </source>
</evidence>
<evidence type="ECO:0000256" key="1">
    <source>
        <dbReference type="ARBA" id="ARBA00009741"/>
    </source>
</evidence>